<accession>A0A7E5WA94</accession>
<evidence type="ECO:0000256" key="1">
    <source>
        <dbReference type="SAM" id="MobiDB-lite"/>
    </source>
</evidence>
<organism evidence="3 4">
    <name type="scientific">Trichoplusia ni</name>
    <name type="common">Cabbage looper</name>
    <dbReference type="NCBI Taxonomy" id="7111"/>
    <lineage>
        <taxon>Eukaryota</taxon>
        <taxon>Metazoa</taxon>
        <taxon>Ecdysozoa</taxon>
        <taxon>Arthropoda</taxon>
        <taxon>Hexapoda</taxon>
        <taxon>Insecta</taxon>
        <taxon>Pterygota</taxon>
        <taxon>Neoptera</taxon>
        <taxon>Endopterygota</taxon>
        <taxon>Lepidoptera</taxon>
        <taxon>Glossata</taxon>
        <taxon>Ditrysia</taxon>
        <taxon>Noctuoidea</taxon>
        <taxon>Noctuidae</taxon>
        <taxon>Plusiinae</taxon>
        <taxon>Trichoplusia</taxon>
    </lineage>
</organism>
<dbReference type="GeneID" id="113500859"/>
<feature type="chain" id="PRO_5028817262" evidence="2">
    <location>
        <begin position="20"/>
        <end position="278"/>
    </location>
</feature>
<dbReference type="Proteomes" id="UP000322000">
    <property type="component" value="Chromosome 14"/>
</dbReference>
<evidence type="ECO:0000313" key="4">
    <source>
        <dbReference type="RefSeq" id="XP_026737560.1"/>
    </source>
</evidence>
<evidence type="ECO:0000313" key="3">
    <source>
        <dbReference type="Proteomes" id="UP000322000"/>
    </source>
</evidence>
<gene>
    <name evidence="4" type="primary">LOC113500859</name>
</gene>
<protein>
    <submittedName>
        <fullName evidence="4">Uncharacterized protein LOC113500859</fullName>
    </submittedName>
</protein>
<keyword evidence="2" id="KW-0732">Signal</keyword>
<feature type="region of interest" description="Disordered" evidence="1">
    <location>
        <begin position="25"/>
        <end position="49"/>
    </location>
</feature>
<dbReference type="RefSeq" id="XP_026737560.1">
    <property type="nucleotide sequence ID" value="XM_026881759.1"/>
</dbReference>
<name>A0A7E5WA94_TRINI</name>
<proteinExistence type="predicted"/>
<feature type="signal peptide" evidence="2">
    <location>
        <begin position="1"/>
        <end position="19"/>
    </location>
</feature>
<reference evidence="4" key="1">
    <citation type="submission" date="2025-08" db="UniProtKB">
        <authorList>
            <consortium name="RefSeq"/>
        </authorList>
    </citation>
    <scope>IDENTIFICATION</scope>
</reference>
<feature type="region of interest" description="Disordered" evidence="1">
    <location>
        <begin position="172"/>
        <end position="205"/>
    </location>
</feature>
<feature type="compositionally biased region" description="Basic and acidic residues" evidence="1">
    <location>
        <begin position="34"/>
        <end position="48"/>
    </location>
</feature>
<dbReference type="InParanoid" id="A0A7E5WA94"/>
<dbReference type="KEGG" id="tnl:113500859"/>
<keyword evidence="3" id="KW-1185">Reference proteome</keyword>
<dbReference type="OrthoDB" id="7092459at2759"/>
<dbReference type="AlphaFoldDB" id="A0A7E5WA94"/>
<sequence length="278" mass="31426">MDTLALLAGILLCLVVVNGRHLEENHDPSPISDSLDHGESMRKRGTDLRHRRKRWQANYGYDYPVPSHGYPYADRREYDRNHQDLLPQIVKLLEEIAVYVRRAPPPPPPPQPIYIPYPVPYPVPQFGACTDKAARKPNISTRFPEMEDTNQNWGFVESNEDADYESGDGARPISFDPIKPLRPMKRPAPKVEHGSKQMDNQRPTTQAPRFVLDEPGLLRTPTMCNAAVLSCCADNIKQQKKCFDNFGCSISYDNGNACSNDSINEALESFKRAYSPVS</sequence>
<evidence type="ECO:0000256" key="2">
    <source>
        <dbReference type="SAM" id="SignalP"/>
    </source>
</evidence>